<feature type="region of interest" description="Disordered" evidence="1">
    <location>
        <begin position="66"/>
        <end position="85"/>
    </location>
</feature>
<sequence>MDLRRRIDSMGDAALGWAGAALLGCGAILASLEDPAWGALAALLGCLGGLACGVGAGRAFARRALSPAGPTRETPPAPTVHAPVPAAETGSLDMDALAAALAGTPEPVVALAGLVRDVRLRQGSADGVFGGGTAPLPCTLELFLAAELEDADIFSLGDAPVRARVAPRTGCLRLSFAEPPTDPAAPLRLRRVETAFNRTLFCDRRLGCSPAGGTDACYRFSASVEASVAAQAPWRRDGDVTGASGEWDVRRAVSEGLEEFQLPYRLDARWRVNTGAGVVGFSLAAQPADAMARHVWVEGLGRVVKATGTMRRRAAAELACREALLLAFHVFDRCDGVGRVWVRVDRGPSCVLSAQMTRASVADLDPTALGDPVEAMRLAGGSVSWNGDGLDPVAPGFSLDDEALCPRWRTEEPEGSDRALPEQARQALGSPTLAGLSRDAAARRRALAERIAAGLGGSCESSVSFLMGALDGIDDPEVREAVRGLVDVLLEGTVDGCDPMALAVGVTRVDAVRDAMARAAAHIHGGDGAAALSEVQEALARTEAWVPEGARCFSNYVERSLYNRLEGADGAQAPLVPASRLAAHLLTSSLLAATGDGDGATAHAFAARDLDPFDPSAHLALVARYEALGDIPMAISSCCDLLERAYDPTGAAVAYYRLAFLSWQEGDLELADACYRRSIALNTPCALIASLELSALEAQEGVAPVPEGEQGRVLASRGVPDAPTEAVRSAVREAARAAVEAGVFPVARELATAAALLDGDEVLLGLRESLEQPHGD</sequence>
<feature type="region of interest" description="Disordered" evidence="1">
    <location>
        <begin position="409"/>
        <end position="432"/>
    </location>
</feature>
<organism evidence="3 4">
    <name type="scientific">Granulimonas faecalis</name>
    <dbReference type="NCBI Taxonomy" id="2894155"/>
    <lineage>
        <taxon>Bacteria</taxon>
        <taxon>Bacillati</taxon>
        <taxon>Actinomycetota</taxon>
        <taxon>Coriobacteriia</taxon>
        <taxon>Coriobacteriales</taxon>
        <taxon>Kribbibacteriaceae</taxon>
        <taxon>Granulimonas</taxon>
    </lineage>
</organism>
<dbReference type="PROSITE" id="PS51257">
    <property type="entry name" value="PROKAR_LIPOPROTEIN"/>
    <property type="match status" value="1"/>
</dbReference>
<feature type="transmembrane region" description="Helical" evidence="2">
    <location>
        <begin position="12"/>
        <end position="30"/>
    </location>
</feature>
<keyword evidence="2" id="KW-0472">Membrane</keyword>
<evidence type="ECO:0008006" key="5">
    <source>
        <dbReference type="Google" id="ProtNLM"/>
    </source>
</evidence>
<gene>
    <name evidence="3" type="ORF">ATOP_13800</name>
</gene>
<evidence type="ECO:0000256" key="1">
    <source>
        <dbReference type="SAM" id="MobiDB-lite"/>
    </source>
</evidence>
<reference evidence="3" key="1">
    <citation type="journal article" date="2022" name="Int. J. Syst. Evol. Microbiol.">
        <title>Granulimonas faecalis gen. nov., sp. nov., and Leptogranulimonas caecicola gen. nov., sp. nov., novel lactate-producing Atopobiaceae bacteria isolated from mouse intestines, and an emended description of the family Atopobiaceae.</title>
        <authorList>
            <person name="Morinaga K."/>
            <person name="Kusada H."/>
            <person name="Sakamoto S."/>
            <person name="Murakami T."/>
            <person name="Toyoda A."/>
            <person name="Mori H."/>
            <person name="Meng X.Y."/>
            <person name="Takashino M."/>
            <person name="Murotomi K."/>
            <person name="Tamaki H."/>
        </authorList>
    </citation>
    <scope>NUCLEOTIDE SEQUENCE</scope>
    <source>
        <strain evidence="3">OPF53</strain>
    </source>
</reference>
<dbReference type="SUPFAM" id="SSF48452">
    <property type="entry name" value="TPR-like"/>
    <property type="match status" value="1"/>
</dbReference>
<dbReference type="Gene3D" id="1.25.40.10">
    <property type="entry name" value="Tetratricopeptide repeat domain"/>
    <property type="match status" value="1"/>
</dbReference>
<evidence type="ECO:0000313" key="4">
    <source>
        <dbReference type="Proteomes" id="UP001055025"/>
    </source>
</evidence>
<comment type="caution">
    <text evidence="3">The sequence shown here is derived from an EMBL/GenBank/DDBJ whole genome shotgun (WGS) entry which is preliminary data.</text>
</comment>
<dbReference type="EMBL" id="BQKC01000001">
    <property type="protein sequence ID" value="GJM55725.1"/>
    <property type="molecule type" value="Genomic_DNA"/>
</dbReference>
<protein>
    <recommendedName>
        <fullName evidence="5">Tetratricopeptide repeat protein</fullName>
    </recommendedName>
</protein>
<evidence type="ECO:0000256" key="2">
    <source>
        <dbReference type="SAM" id="Phobius"/>
    </source>
</evidence>
<proteinExistence type="predicted"/>
<name>A0AAV5B6X4_9ACTN</name>
<keyword evidence="2" id="KW-1133">Transmembrane helix</keyword>
<feature type="transmembrane region" description="Helical" evidence="2">
    <location>
        <begin position="36"/>
        <end position="56"/>
    </location>
</feature>
<feature type="compositionally biased region" description="Basic and acidic residues" evidence="1">
    <location>
        <begin position="409"/>
        <end position="420"/>
    </location>
</feature>
<accession>A0AAV5B6X4</accession>
<evidence type="ECO:0000313" key="3">
    <source>
        <dbReference type="EMBL" id="GJM55725.1"/>
    </source>
</evidence>
<keyword evidence="2" id="KW-0812">Transmembrane</keyword>
<keyword evidence="4" id="KW-1185">Reference proteome</keyword>
<dbReference type="InterPro" id="IPR011990">
    <property type="entry name" value="TPR-like_helical_dom_sf"/>
</dbReference>
<dbReference type="RefSeq" id="WP_135978783.1">
    <property type="nucleotide sequence ID" value="NZ_BQKC01000001.1"/>
</dbReference>
<dbReference type="AlphaFoldDB" id="A0AAV5B6X4"/>
<dbReference type="Proteomes" id="UP001055025">
    <property type="component" value="Unassembled WGS sequence"/>
</dbReference>